<evidence type="ECO:0000313" key="1">
    <source>
        <dbReference type="EMBL" id="MCF0064767.1"/>
    </source>
</evidence>
<proteinExistence type="predicted"/>
<organism evidence="1 2">
    <name type="scientific">Dyadobacter chenwenxiniae</name>
    <dbReference type="NCBI Taxonomy" id="2906456"/>
    <lineage>
        <taxon>Bacteria</taxon>
        <taxon>Pseudomonadati</taxon>
        <taxon>Bacteroidota</taxon>
        <taxon>Cytophagia</taxon>
        <taxon>Cytophagales</taxon>
        <taxon>Spirosomataceae</taxon>
        <taxon>Dyadobacter</taxon>
    </lineage>
</organism>
<sequence>MKNNKNNAVNRREMMGSLMLASGAALTELGFTKKGTALKKRGFTTLEGLENVPRGLSEAIKFPLIEALYGRRARRFSMGAEIADGVMKYKSKHKPEPLTRLQQMMVLTAATGNTGWHHMIYRNQKYAPHLANYAMAAGGRTFPSAAGFHTTEFFFTDDNGSYFLPTRDSGSLVKKEKGEFDLQHWLEAHEKRIVKLSDGRLNIPAKEPFMDGHNTWCVNAPGSTLLIPVADIAQHMLGSLCFLVQNGACIYDDTNNRKIPGMEKFKNLVDVENPYPLSYVEQMSLTEATAEMSTACYAGMLMLQATGLGGWMFDGLDRFSLLGASGDPQVPGLGFVSNKVENSPFPNITGLPGVFESYCPPHYKDMSEAVKALVKRKFGQDGPFNKNTAGPWKESSKVRSAAQFHSPEFQECVATMAQYIFDTFGKFPASVPAVYCLTYLQAHHLDLEFYDHFHQEGSYLYTHKNRKKWWAT</sequence>
<keyword evidence="2" id="KW-1185">Reference proteome</keyword>
<dbReference type="Proteomes" id="UP001139000">
    <property type="component" value="Unassembled WGS sequence"/>
</dbReference>
<accession>A0A9X1TH55</accession>
<protein>
    <submittedName>
        <fullName evidence="1">Uncharacterized protein</fullName>
    </submittedName>
</protein>
<dbReference type="EMBL" id="JAJTTC010000008">
    <property type="protein sequence ID" value="MCF0064767.1"/>
    <property type="molecule type" value="Genomic_DNA"/>
</dbReference>
<dbReference type="RefSeq" id="WP_234657735.1">
    <property type="nucleotide sequence ID" value="NZ_CP094997.1"/>
</dbReference>
<gene>
    <name evidence="1" type="ORF">LXM26_24865</name>
</gene>
<reference evidence="1" key="1">
    <citation type="submission" date="2021-12" db="EMBL/GenBank/DDBJ databases">
        <title>Novel species in genus Dyadobacter.</title>
        <authorList>
            <person name="Ma C."/>
        </authorList>
    </citation>
    <scope>NUCLEOTIDE SEQUENCE</scope>
    <source>
        <strain evidence="1">LJ419</strain>
    </source>
</reference>
<name>A0A9X1TH55_9BACT</name>
<dbReference type="AlphaFoldDB" id="A0A9X1TH55"/>
<evidence type="ECO:0000313" key="2">
    <source>
        <dbReference type="Proteomes" id="UP001139000"/>
    </source>
</evidence>
<comment type="caution">
    <text evidence="1">The sequence shown here is derived from an EMBL/GenBank/DDBJ whole genome shotgun (WGS) entry which is preliminary data.</text>
</comment>